<accession>A0A1I6IY02</accession>
<feature type="region of interest" description="Disordered" evidence="1">
    <location>
        <begin position="126"/>
        <end position="157"/>
    </location>
</feature>
<feature type="compositionally biased region" description="Basic residues" evidence="1">
    <location>
        <begin position="144"/>
        <end position="157"/>
    </location>
</feature>
<gene>
    <name evidence="2" type="ORF">SAMN02910262_00963</name>
</gene>
<dbReference type="EMBL" id="FOZC01000004">
    <property type="protein sequence ID" value="SFR71559.1"/>
    <property type="molecule type" value="Genomic_DNA"/>
</dbReference>
<protein>
    <submittedName>
        <fullName evidence="2">Uncharacterized protein</fullName>
    </submittedName>
</protein>
<proteinExistence type="predicted"/>
<name>A0A1I6IY02_9FIRM</name>
<organism evidence="2 3">
    <name type="scientific">[Clostridium] aminophilum</name>
    <dbReference type="NCBI Taxonomy" id="1526"/>
    <lineage>
        <taxon>Bacteria</taxon>
        <taxon>Bacillati</taxon>
        <taxon>Bacillota</taxon>
        <taxon>Clostridia</taxon>
        <taxon>Lachnospirales</taxon>
        <taxon>Lachnospiraceae</taxon>
    </lineage>
</organism>
<dbReference type="Proteomes" id="UP000214760">
    <property type="component" value="Unassembled WGS sequence"/>
</dbReference>
<dbReference type="AlphaFoldDB" id="A0A1I6IY02"/>
<reference evidence="2 3" key="1">
    <citation type="submission" date="2016-10" db="EMBL/GenBank/DDBJ databases">
        <authorList>
            <person name="de Groot N.N."/>
        </authorList>
    </citation>
    <scope>NUCLEOTIDE SEQUENCE [LARGE SCALE GENOMIC DNA]</scope>
    <source>
        <strain evidence="2 3">F</strain>
    </source>
</reference>
<evidence type="ECO:0000313" key="2">
    <source>
        <dbReference type="EMBL" id="SFR71559.1"/>
    </source>
</evidence>
<sequence>MDSNFTLHSYHVTTTLSYHRCQCFARNFCSKLNTIHVLCKIQHNSHRTVVFGGFQGHFHSNGGLYILAEQFYGIGNSGEISDTIKKRAPARYSRQMPSDCFYLSDRFLLYISIIFDPLPPRIPAGAPVSRISRPRNPAQPALPRTHRPWTPHRQPRR</sequence>
<evidence type="ECO:0000313" key="3">
    <source>
        <dbReference type="Proteomes" id="UP000214760"/>
    </source>
</evidence>
<evidence type="ECO:0000256" key="1">
    <source>
        <dbReference type="SAM" id="MobiDB-lite"/>
    </source>
</evidence>